<dbReference type="CDD" id="cd03789">
    <property type="entry name" value="GT9_LPS_heptosyltransferase"/>
    <property type="match status" value="1"/>
</dbReference>
<dbReference type="Gene3D" id="3.40.50.2000">
    <property type="entry name" value="Glycogen Phosphorylase B"/>
    <property type="match status" value="2"/>
</dbReference>
<reference evidence="3" key="1">
    <citation type="submission" date="2018-05" db="EMBL/GenBank/DDBJ databases">
        <authorList>
            <person name="Lanie J.A."/>
            <person name="Ng W.-L."/>
            <person name="Kazmierczak K.M."/>
            <person name="Andrzejewski T.M."/>
            <person name="Davidsen T.M."/>
            <person name="Wayne K.J."/>
            <person name="Tettelin H."/>
            <person name="Glass J.I."/>
            <person name="Rusch D."/>
            <person name="Podicherti R."/>
            <person name="Tsui H.-C.T."/>
            <person name="Winkler M.E."/>
        </authorList>
    </citation>
    <scope>NUCLEOTIDE SEQUENCE</scope>
</reference>
<dbReference type="GO" id="GO:0008713">
    <property type="term" value="F:ADP-heptose-lipopolysaccharide heptosyltransferase activity"/>
    <property type="evidence" value="ECO:0007669"/>
    <property type="project" value="TreeGrafter"/>
</dbReference>
<proteinExistence type="predicted"/>
<keyword evidence="2" id="KW-0808">Transferase</keyword>
<dbReference type="SUPFAM" id="SSF53756">
    <property type="entry name" value="UDP-Glycosyltransferase/glycogen phosphorylase"/>
    <property type="match status" value="1"/>
</dbReference>
<dbReference type="InterPro" id="IPR002201">
    <property type="entry name" value="Glyco_trans_9"/>
</dbReference>
<feature type="non-terminal residue" evidence="3">
    <location>
        <position position="259"/>
    </location>
</feature>
<gene>
    <name evidence="3" type="ORF">METZ01_LOCUS442932</name>
</gene>
<evidence type="ECO:0000313" key="3">
    <source>
        <dbReference type="EMBL" id="SVD90078.1"/>
    </source>
</evidence>
<dbReference type="PANTHER" id="PTHR30160">
    <property type="entry name" value="TETRAACYLDISACCHARIDE 4'-KINASE-RELATED"/>
    <property type="match status" value="1"/>
</dbReference>
<keyword evidence="1" id="KW-0328">Glycosyltransferase</keyword>
<dbReference type="AlphaFoldDB" id="A0A382Z5R7"/>
<accession>A0A382Z5R7</accession>
<organism evidence="3">
    <name type="scientific">marine metagenome</name>
    <dbReference type="NCBI Taxonomy" id="408172"/>
    <lineage>
        <taxon>unclassified sequences</taxon>
        <taxon>metagenomes</taxon>
        <taxon>ecological metagenomes</taxon>
    </lineage>
</organism>
<name>A0A382Z5R7_9ZZZZ</name>
<dbReference type="InterPro" id="IPR051199">
    <property type="entry name" value="LPS_LOS_Heptosyltrfase"/>
</dbReference>
<evidence type="ECO:0000256" key="1">
    <source>
        <dbReference type="ARBA" id="ARBA00022676"/>
    </source>
</evidence>
<protein>
    <submittedName>
        <fullName evidence="3">Uncharacterized protein</fullName>
    </submittedName>
</protein>
<sequence>MTGTQQLLLGKVRSRVKYTVGNKTDIPKILLIKLGAIGELVMASPFFDQLRKHFPHSEIVLVVGRSSFAVVEHNPNINRFVLVDDLVFYHGSVLTRVFEFFRLILKLREKEFNLSFVLQRAWPFRLLSGLAGVPVRVGFGYSRKDFFLTHPVVIDHIQNETESYLDLLRKMNIHAVFKKTSYYLSGEEKDFLDLFLERYSIDSGEEVIAIAPGGGESVKRTMLTKRWPVQCYIELIQRLQHARSCRVILVGGSGDREIA</sequence>
<dbReference type="GO" id="GO:0009244">
    <property type="term" value="P:lipopolysaccharide core region biosynthetic process"/>
    <property type="evidence" value="ECO:0007669"/>
    <property type="project" value="TreeGrafter"/>
</dbReference>
<dbReference type="GO" id="GO:0005829">
    <property type="term" value="C:cytosol"/>
    <property type="evidence" value="ECO:0007669"/>
    <property type="project" value="TreeGrafter"/>
</dbReference>
<dbReference type="EMBL" id="UINC01180732">
    <property type="protein sequence ID" value="SVD90078.1"/>
    <property type="molecule type" value="Genomic_DNA"/>
</dbReference>
<dbReference type="Pfam" id="PF01075">
    <property type="entry name" value="Glyco_transf_9"/>
    <property type="match status" value="1"/>
</dbReference>
<evidence type="ECO:0000256" key="2">
    <source>
        <dbReference type="ARBA" id="ARBA00022679"/>
    </source>
</evidence>